<dbReference type="FunFam" id="1.10.10.60:FF:000091">
    <property type="entry name" value="CDC5 cell division cycle 5-like"/>
    <property type="match status" value="1"/>
</dbReference>
<evidence type="ECO:0000256" key="12">
    <source>
        <dbReference type="ARBA" id="ARBA00034837"/>
    </source>
</evidence>
<evidence type="ECO:0000256" key="7">
    <source>
        <dbReference type="ARBA" id="ARBA00023125"/>
    </source>
</evidence>
<dbReference type="PROSITE" id="PS51294">
    <property type="entry name" value="HTH_MYB"/>
    <property type="match status" value="2"/>
</dbReference>
<dbReference type="InterPro" id="IPR001611">
    <property type="entry name" value="Leu-rich_rpt"/>
</dbReference>
<evidence type="ECO:0000256" key="10">
    <source>
        <dbReference type="ARBA" id="ARBA00023242"/>
    </source>
</evidence>
<evidence type="ECO:0000313" key="17">
    <source>
        <dbReference type="EMBL" id="TFY79231.1"/>
    </source>
</evidence>
<dbReference type="GO" id="GO:0006355">
    <property type="term" value="P:regulation of DNA-templated transcription"/>
    <property type="evidence" value="ECO:0007669"/>
    <property type="project" value="UniProtKB-ARBA"/>
</dbReference>
<dbReference type="GO" id="GO:0006281">
    <property type="term" value="P:DNA repair"/>
    <property type="evidence" value="ECO:0007669"/>
    <property type="project" value="UniProtKB-KW"/>
</dbReference>
<dbReference type="Proteomes" id="UP000298061">
    <property type="component" value="Unassembled WGS sequence"/>
</dbReference>
<dbReference type="CDD" id="cd00167">
    <property type="entry name" value="SANT"/>
    <property type="match status" value="1"/>
</dbReference>
<dbReference type="GO" id="GO:0005681">
    <property type="term" value="C:spliceosomal complex"/>
    <property type="evidence" value="ECO:0007669"/>
    <property type="project" value="UniProtKB-KW"/>
</dbReference>
<dbReference type="GO" id="GO:0003677">
    <property type="term" value="F:DNA binding"/>
    <property type="evidence" value="ECO:0007669"/>
    <property type="project" value="UniProtKB-KW"/>
</dbReference>
<dbReference type="GO" id="GO:0000398">
    <property type="term" value="P:mRNA splicing, via spliceosome"/>
    <property type="evidence" value="ECO:0007669"/>
    <property type="project" value="InterPro"/>
</dbReference>
<evidence type="ECO:0000256" key="13">
    <source>
        <dbReference type="ARBA" id="ARBA00069095"/>
    </source>
</evidence>
<dbReference type="InterPro" id="IPR032675">
    <property type="entry name" value="LRR_dom_sf"/>
</dbReference>
<proteinExistence type="inferred from homology"/>
<keyword evidence="5" id="KW-0227">DNA damage</keyword>
<comment type="caution">
    <text evidence="17">The sequence shown here is derived from an EMBL/GenBank/DDBJ whole genome shotgun (WGS) entry which is preliminary data.</text>
</comment>
<evidence type="ECO:0000256" key="6">
    <source>
        <dbReference type="ARBA" id="ARBA00023054"/>
    </source>
</evidence>
<dbReference type="OrthoDB" id="1410009at2759"/>
<dbReference type="SMART" id="SM00717">
    <property type="entry name" value="SANT"/>
    <property type="match status" value="2"/>
</dbReference>
<feature type="compositionally biased region" description="Acidic residues" evidence="14">
    <location>
        <begin position="513"/>
        <end position="525"/>
    </location>
</feature>
<keyword evidence="4" id="KW-0677">Repeat</keyword>
<feature type="compositionally biased region" description="Basic and acidic residues" evidence="14">
    <location>
        <begin position="253"/>
        <end position="268"/>
    </location>
</feature>
<dbReference type="InterPro" id="IPR047242">
    <property type="entry name" value="CDC5L/Cef1"/>
</dbReference>
<keyword evidence="8" id="KW-0508">mRNA splicing</keyword>
<dbReference type="SUPFAM" id="SSF46689">
    <property type="entry name" value="Homeodomain-like"/>
    <property type="match status" value="1"/>
</dbReference>
<feature type="region of interest" description="Disordered" evidence="14">
    <location>
        <begin position="111"/>
        <end position="154"/>
    </location>
</feature>
<dbReference type="Pfam" id="PF13921">
    <property type="entry name" value="Myb_DNA-bind_6"/>
    <property type="match status" value="1"/>
</dbReference>
<evidence type="ECO:0000256" key="2">
    <source>
        <dbReference type="ARBA" id="ARBA00022664"/>
    </source>
</evidence>
<dbReference type="InterPro" id="IPR017930">
    <property type="entry name" value="Myb_dom"/>
</dbReference>
<evidence type="ECO:0000256" key="1">
    <source>
        <dbReference type="ARBA" id="ARBA00010506"/>
    </source>
</evidence>
<dbReference type="InterPro" id="IPR021786">
    <property type="entry name" value="Cdc5p/Cef1_C"/>
</dbReference>
<feature type="domain" description="HTH myb-type" evidence="16">
    <location>
        <begin position="3"/>
        <end position="58"/>
    </location>
</feature>
<feature type="region of interest" description="Disordered" evidence="14">
    <location>
        <begin position="599"/>
        <end position="618"/>
    </location>
</feature>
<dbReference type="PANTHER" id="PTHR45885">
    <property type="entry name" value="CELL DIVISION CYCLE 5-LIKE PROTEIN"/>
    <property type="match status" value="1"/>
</dbReference>
<feature type="region of interest" description="Disordered" evidence="14">
    <location>
        <begin position="248"/>
        <end position="284"/>
    </location>
</feature>
<keyword evidence="18" id="KW-1185">Reference proteome</keyword>
<dbReference type="InterPro" id="IPR009057">
    <property type="entry name" value="Homeodomain-like_sf"/>
</dbReference>
<evidence type="ECO:0000256" key="4">
    <source>
        <dbReference type="ARBA" id="ARBA00022737"/>
    </source>
</evidence>
<dbReference type="PROSITE" id="PS50090">
    <property type="entry name" value="MYB_LIKE"/>
    <property type="match status" value="2"/>
</dbReference>
<reference evidence="17 18" key="1">
    <citation type="submission" date="2019-02" db="EMBL/GenBank/DDBJ databases">
        <title>Genome sequencing of the rare red list fungi Hericium alpestre (H. flagellum).</title>
        <authorList>
            <person name="Buettner E."/>
            <person name="Kellner H."/>
        </authorList>
    </citation>
    <scope>NUCLEOTIDE SEQUENCE [LARGE SCALE GENOMIC DNA]</scope>
    <source>
        <strain evidence="17 18">DSM 108284</strain>
    </source>
</reference>
<feature type="region of interest" description="Disordered" evidence="14">
    <location>
        <begin position="432"/>
        <end position="451"/>
    </location>
</feature>
<evidence type="ECO:0000256" key="14">
    <source>
        <dbReference type="SAM" id="MobiDB-lite"/>
    </source>
</evidence>
<dbReference type="EMBL" id="SFCI01000536">
    <property type="protein sequence ID" value="TFY79231.1"/>
    <property type="molecule type" value="Genomic_DNA"/>
</dbReference>
<protein>
    <recommendedName>
        <fullName evidence="12">Pre-mRNA-splicing factor CEF1</fullName>
    </recommendedName>
    <alternativeName>
        <fullName evidence="13">Pre-mRNA-splicing factor cef1</fullName>
    </alternativeName>
</protein>
<gene>
    <name evidence="17" type="ORF">EWM64_g4778</name>
</gene>
<feature type="region of interest" description="Disordered" evidence="14">
    <location>
        <begin position="1055"/>
        <end position="1080"/>
    </location>
</feature>
<sequence>MVRIIIKGGVWKNTEDEVLKAAIAKYGKNQWARISSLLVRKTPKQCKARWYEWLDPSIKKTEWSKEEDEKLLHLAKLMPTQWRTIAPIVGRTATQCLERYQKLLDEAEQKENEELGLAGPSETGPAADDVRRLRPGEIDPDPETKPARPDPIDMDEDEKEMLSEARARLANTQGKKAKRKARERQLEEARRLAVLQKKRELKAAGIIMRYKTKKKGMDYNADIPFEKKPAAGFYDTSEEQARITSAPVGQTLRRLENKRKPEEEEAERKKRQRRGKDGENVPHETKFVAAREAQIQKLKEADSIGRRSKLVLPTAQVGEKELEEIAKIGRAGENARALTDQEGPSGQLLGSYSELERAKVARTPRTAAQQDTVMMEARNLRNMTAVQTPLLGEENTPMHVSTNGGTGFEGATPQHQVAFTPNPLATPRGILAPGATPRIGATPGTKGEVPYRTPMNDSLNLNLAEGAALMDVTPRGRNRTSPAARFLRSAFTSLPKPENNFELLVPEEEEEEAVEGAVLSEEDAAERDARLKRRREEQERLALARRSQAVQKTLPRPSNVDIQRLLEDLSLAPATEEEQVQKMVDIELARLLQHDSLVHPLPGTSQAGGTPSSYEPPADQYVASAKDEIHRELSTALGFPDAPAEQVKDGLVSLAKTDVADDSTSWAHFRQNLAYDVSTRRWELKDTMAKEASRAVKVEKKLGVTLGGYVNRARELAKTFTGACDERQQAHVDLESFARLRANGTFLTEASFGVAHDKLVQVITDVQPFEPYWEDLSSIDLSGKHIESVARLKEFLPKLDSLALNCNQLSWLSGVPTTVRMLSIADNALTRVTSFNHLLGLENLDVSRNNIDSLKQLECLRHLRELRADGNRIRDLDGLQGMDGLVKLSMQGNCITHAVDFDGFAWIERVGGLGSLPSLIVLNLDAGFVMTDPAHHLLPVLCLLVRVLTPLLTRCHDADNNWITDLDAHGALGRLRILRLSANKLKALDVAPYPNLRTLYADNNFIAQVTHARTLSRLENLSLRNQGTKGLSLSIRDVRDVRRLYLSGVLQPDLPGDRSVPTERAAAADGRTGAEPARAEPELQLPGRRAALEGLRRLSKLTIIGSRLKGTKGLLRVLKGAPDMEMVDF</sequence>
<feature type="compositionally biased region" description="Basic and acidic residues" evidence="14">
    <location>
        <begin position="128"/>
        <end position="151"/>
    </location>
</feature>
<organism evidence="17 18">
    <name type="scientific">Hericium alpestre</name>
    <dbReference type="NCBI Taxonomy" id="135208"/>
    <lineage>
        <taxon>Eukaryota</taxon>
        <taxon>Fungi</taxon>
        <taxon>Dikarya</taxon>
        <taxon>Basidiomycota</taxon>
        <taxon>Agaricomycotina</taxon>
        <taxon>Agaricomycetes</taxon>
        <taxon>Russulales</taxon>
        <taxon>Hericiaceae</taxon>
        <taxon>Hericium</taxon>
    </lineage>
</organism>
<keyword evidence="10" id="KW-0539">Nucleus</keyword>
<name>A0A4Y9ZZ40_9AGAM</name>
<dbReference type="GO" id="GO:0000974">
    <property type="term" value="C:Prp19 complex"/>
    <property type="evidence" value="ECO:0007669"/>
    <property type="project" value="InterPro"/>
</dbReference>
<evidence type="ECO:0000256" key="3">
    <source>
        <dbReference type="ARBA" id="ARBA00022728"/>
    </source>
</evidence>
<keyword evidence="7" id="KW-0238">DNA-binding</keyword>
<dbReference type="InterPro" id="IPR001005">
    <property type="entry name" value="SANT/Myb"/>
</dbReference>
<dbReference type="Gene3D" id="3.80.10.10">
    <property type="entry name" value="Ribonuclease Inhibitor"/>
    <property type="match status" value="1"/>
</dbReference>
<dbReference type="AlphaFoldDB" id="A0A4Y9ZZ40"/>
<dbReference type="Gene3D" id="1.10.10.60">
    <property type="entry name" value="Homeodomain-like"/>
    <property type="match status" value="2"/>
</dbReference>
<keyword evidence="11" id="KW-0131">Cell cycle</keyword>
<evidence type="ECO:0000256" key="5">
    <source>
        <dbReference type="ARBA" id="ARBA00022763"/>
    </source>
</evidence>
<feature type="compositionally biased region" description="Polar residues" evidence="14">
    <location>
        <begin position="603"/>
        <end position="613"/>
    </location>
</feature>
<evidence type="ECO:0000259" key="16">
    <source>
        <dbReference type="PROSITE" id="PS51294"/>
    </source>
</evidence>
<dbReference type="FunFam" id="1.10.10.60:FF:000021">
    <property type="entry name" value="CDC5 cell division cycle 5-like"/>
    <property type="match status" value="1"/>
</dbReference>
<feature type="non-terminal residue" evidence="17">
    <location>
        <position position="1129"/>
    </location>
</feature>
<accession>A0A4Y9ZZ40</accession>
<feature type="compositionally biased region" description="Basic and acidic residues" evidence="14">
    <location>
        <begin position="275"/>
        <end position="284"/>
    </location>
</feature>
<evidence type="ECO:0000256" key="11">
    <source>
        <dbReference type="ARBA" id="ARBA00023306"/>
    </source>
</evidence>
<dbReference type="PANTHER" id="PTHR45885:SF1">
    <property type="entry name" value="CELL DIVISION CYCLE 5-LIKE PROTEIN"/>
    <property type="match status" value="1"/>
</dbReference>
<evidence type="ECO:0000259" key="15">
    <source>
        <dbReference type="PROSITE" id="PS50090"/>
    </source>
</evidence>
<evidence type="ECO:0000313" key="18">
    <source>
        <dbReference type="Proteomes" id="UP000298061"/>
    </source>
</evidence>
<dbReference type="Pfam" id="PF13855">
    <property type="entry name" value="LRR_8"/>
    <property type="match status" value="1"/>
</dbReference>
<keyword evidence="9" id="KW-0234">DNA repair</keyword>
<dbReference type="PROSITE" id="PS51450">
    <property type="entry name" value="LRR"/>
    <property type="match status" value="2"/>
</dbReference>
<keyword evidence="2" id="KW-0507">mRNA processing</keyword>
<feature type="region of interest" description="Disordered" evidence="14">
    <location>
        <begin position="513"/>
        <end position="532"/>
    </location>
</feature>
<dbReference type="InterPro" id="IPR047240">
    <property type="entry name" value="SANT_CDC5L_II"/>
</dbReference>
<evidence type="ECO:0000256" key="9">
    <source>
        <dbReference type="ARBA" id="ARBA00023204"/>
    </source>
</evidence>
<feature type="domain" description="Myb-like" evidence="15">
    <location>
        <begin position="3"/>
        <end position="54"/>
    </location>
</feature>
<dbReference type="STRING" id="135208.A0A4Y9ZZ40"/>
<comment type="similarity">
    <text evidence="1">Belongs to the CEF1 family.</text>
</comment>
<keyword evidence="6" id="KW-0175">Coiled coil</keyword>
<evidence type="ECO:0000256" key="8">
    <source>
        <dbReference type="ARBA" id="ARBA00023187"/>
    </source>
</evidence>
<dbReference type="CDD" id="cd11659">
    <property type="entry name" value="SANT_CDC5_II"/>
    <property type="match status" value="1"/>
</dbReference>
<feature type="domain" description="HTH myb-type" evidence="16">
    <location>
        <begin position="59"/>
        <end position="108"/>
    </location>
</feature>
<dbReference type="Pfam" id="PF11831">
    <property type="entry name" value="Myb_Cef"/>
    <property type="match status" value="1"/>
</dbReference>
<dbReference type="SUPFAM" id="SSF52058">
    <property type="entry name" value="L domain-like"/>
    <property type="match status" value="1"/>
</dbReference>
<feature type="domain" description="Myb-like" evidence="15">
    <location>
        <begin position="55"/>
        <end position="104"/>
    </location>
</feature>
<keyword evidence="3" id="KW-0747">Spliceosome</keyword>